<gene>
    <name evidence="1" type="ORF">BXY80_2449</name>
</gene>
<dbReference type="Proteomes" id="UP000284892">
    <property type="component" value="Unassembled WGS sequence"/>
</dbReference>
<protein>
    <submittedName>
        <fullName evidence="1">Aspartyl protease</fullName>
    </submittedName>
</protein>
<dbReference type="OrthoDB" id="5580718at2"/>
<proteinExistence type="predicted"/>
<dbReference type="EMBL" id="RAQJ01000005">
    <property type="protein sequence ID" value="RKE92017.1"/>
    <property type="molecule type" value="Genomic_DNA"/>
</dbReference>
<evidence type="ECO:0000313" key="2">
    <source>
        <dbReference type="Proteomes" id="UP000284892"/>
    </source>
</evidence>
<keyword evidence="2" id="KW-1185">Reference proteome</keyword>
<keyword evidence="1" id="KW-0645">Protease</keyword>
<dbReference type="GO" id="GO:0006508">
    <property type="term" value="P:proteolysis"/>
    <property type="evidence" value="ECO:0007669"/>
    <property type="project" value="UniProtKB-KW"/>
</dbReference>
<dbReference type="InterPro" id="IPR034122">
    <property type="entry name" value="Retropepsin-like_bacterial"/>
</dbReference>
<name>A0A420DFM0_9FLAO</name>
<dbReference type="SUPFAM" id="SSF50630">
    <property type="entry name" value="Acid proteases"/>
    <property type="match status" value="1"/>
</dbReference>
<dbReference type="RefSeq" id="WP_120202288.1">
    <property type="nucleotide sequence ID" value="NZ_RAQJ01000005.1"/>
</dbReference>
<dbReference type="AlphaFoldDB" id="A0A420DFM0"/>
<dbReference type="CDD" id="cd05483">
    <property type="entry name" value="retropepsin_like_bacteria"/>
    <property type="match status" value="1"/>
</dbReference>
<dbReference type="Gene3D" id="2.40.70.10">
    <property type="entry name" value="Acid Proteases"/>
    <property type="match status" value="1"/>
</dbReference>
<dbReference type="InterPro" id="IPR021109">
    <property type="entry name" value="Peptidase_aspartic_dom_sf"/>
</dbReference>
<sequence length="394" mass="44718">MNNSYRLLILITFLFSSVTGFSQKLSKGTSDKNYYTEIAYEYVNDKIIIPVEIENKTYRFLLDTGAPNIISGQLRETIKTKRKTSINVGDANGKKQKLDLVELPLLKIGGVSFKNTPTLVNKNAPNIVFDCFKIDGFIGSNMLRNSILQILPKQKIIKLTNSKRKLELNKKHSSKLTLIGNQGKPFIWIHIDGKKNAKEHVLIDTGMKGFYDLSNTNFNIFKTKNVISESTEGQGSMGTGLFGSEEKSKYHRVKIPEVTINNFLFKNATVETTNSKNSRIGTELLNHGNMTIDFKNKRFFYEPFYKAVDLQEKQYGFNPTLIDNKLAVGIVWDEELKKDMSYGDQIIEINGVDYTDTNLCHLINRPSIFKSQNTLNLVLLKASGEKKTLVLEKQ</sequence>
<comment type="caution">
    <text evidence="1">The sequence shown here is derived from an EMBL/GenBank/DDBJ whole genome shotgun (WGS) entry which is preliminary data.</text>
</comment>
<dbReference type="GO" id="GO:0008233">
    <property type="term" value="F:peptidase activity"/>
    <property type="evidence" value="ECO:0007669"/>
    <property type="project" value="UniProtKB-KW"/>
</dbReference>
<evidence type="ECO:0000313" key="1">
    <source>
        <dbReference type="EMBL" id="RKE92017.1"/>
    </source>
</evidence>
<organism evidence="1 2">
    <name type="scientific">Ichthyenterobacterium magnum</name>
    <dbReference type="NCBI Taxonomy" id="1230530"/>
    <lineage>
        <taxon>Bacteria</taxon>
        <taxon>Pseudomonadati</taxon>
        <taxon>Bacteroidota</taxon>
        <taxon>Flavobacteriia</taxon>
        <taxon>Flavobacteriales</taxon>
        <taxon>Flavobacteriaceae</taxon>
        <taxon>Ichthyenterobacterium</taxon>
    </lineage>
</organism>
<dbReference type="Pfam" id="PF13650">
    <property type="entry name" value="Asp_protease_2"/>
    <property type="match status" value="1"/>
</dbReference>
<keyword evidence="1" id="KW-0378">Hydrolase</keyword>
<accession>A0A420DFM0</accession>
<reference evidence="1 2" key="1">
    <citation type="submission" date="2018-09" db="EMBL/GenBank/DDBJ databases">
        <title>Genomic Encyclopedia of Archaeal and Bacterial Type Strains, Phase II (KMG-II): from individual species to whole genera.</title>
        <authorList>
            <person name="Goeker M."/>
        </authorList>
    </citation>
    <scope>NUCLEOTIDE SEQUENCE [LARGE SCALE GENOMIC DNA]</scope>
    <source>
        <strain evidence="1 2">DSM 26283</strain>
    </source>
</reference>